<dbReference type="Proteomes" id="UP000036106">
    <property type="component" value="Chromosome"/>
</dbReference>
<dbReference type="Gene3D" id="3.40.50.300">
    <property type="entry name" value="P-loop containing nucleotide triphosphate hydrolases"/>
    <property type="match status" value="2"/>
</dbReference>
<dbReference type="GO" id="GO:0043590">
    <property type="term" value="C:bacterial nucleoid"/>
    <property type="evidence" value="ECO:0007669"/>
    <property type="project" value="TreeGrafter"/>
</dbReference>
<dbReference type="OrthoDB" id="9806954at2"/>
<evidence type="ECO:0000256" key="5">
    <source>
        <dbReference type="ARBA" id="ARBA00022763"/>
    </source>
</evidence>
<dbReference type="InterPro" id="IPR004604">
    <property type="entry name" value="DNA_recomb/repair_RecN"/>
</dbReference>
<gene>
    <name evidence="11" type="ORF">ABM34_03485</name>
</gene>
<evidence type="ECO:0000256" key="2">
    <source>
        <dbReference type="ARBA" id="ARBA00009441"/>
    </source>
</evidence>
<keyword evidence="12" id="KW-1185">Reference proteome</keyword>
<comment type="function">
    <text evidence="1 9">May be involved in recombinational repair of damaged DNA.</text>
</comment>
<dbReference type="STRING" id="1007676.ABM34_03485"/>
<evidence type="ECO:0000256" key="8">
    <source>
        <dbReference type="ARBA" id="ARBA00033408"/>
    </source>
</evidence>
<feature type="domain" description="RecF/RecN/SMC N-terminal" evidence="10">
    <location>
        <begin position="1"/>
        <end position="513"/>
    </location>
</feature>
<protein>
    <recommendedName>
        <fullName evidence="3 9">DNA repair protein RecN</fullName>
    </recommendedName>
    <alternativeName>
        <fullName evidence="8 9">Recombination protein N</fullName>
    </alternativeName>
</protein>
<sequence>MLKKLIINNFAIISQLQLDFKSGMTTLTGETGAGKSIIIDALGLLVGSRSSIDFVRTGQNSLTVQGLFEVSKNSPVFVILDKYGIKHEDNTIIIKREINRKGRNVCRLNNELVKTNVLKEVGRFLVEIHGQNQSQELLDEDNHIDILDRYASDEFVSLLADYQIKYQDFQAKKSRLRMIQKDSQNIAQRIDMLKFQIEEIDSAQLEPGEDDSLEEEKNHLENFEKISSSLQASYEILSENNSGVVDALGNVRQQLDAIKEFDSAYQELYESIDGAYYQVQDDMATISDEIDGLDFDENRLDNIQKRLIVLDNLKKKYGPTLDEVIQFGIDAHDELSKIDMDDSSEENLKKQIDAQQSQLMDMVEKISKERHVTAKSLIKSINHELKDLYMKNARFDVDFSVLSADSMTAKGIDQIRFTLKTNIGEDYKPLVKVASGGELSRVILAFESIIAEKMNVETIVFDEIDTGVSGRVAQSIGDKIYRVAQSLQVLCISHLPQVAAMSDQQFQITKKTANNKTETEVSLLDSQERIEAISLMLAGTKITDLTREHAKELLELAQGEQEKLE</sequence>
<name>A0A0H4QFI2_9LACO</name>
<comment type="similarity">
    <text evidence="2 9">Belongs to the RecN family.</text>
</comment>
<evidence type="ECO:0000259" key="10">
    <source>
        <dbReference type="Pfam" id="PF02463"/>
    </source>
</evidence>
<dbReference type="NCBIfam" id="TIGR00634">
    <property type="entry name" value="recN"/>
    <property type="match status" value="1"/>
</dbReference>
<keyword evidence="7 9" id="KW-0234">DNA repair</keyword>
<reference evidence="12" key="1">
    <citation type="submission" date="2015-07" db="EMBL/GenBank/DDBJ databases">
        <title>Lactobacillus ginsenosidimutans/EMML 3141/ whole genome sequencing.</title>
        <authorList>
            <person name="Kim M.K."/>
            <person name="Im W.-T."/>
            <person name="Srinivasan S."/>
            <person name="Lee J.-J."/>
        </authorList>
    </citation>
    <scope>NUCLEOTIDE SEQUENCE [LARGE SCALE GENOMIC DNA]</scope>
    <source>
        <strain evidence="12">EMML 3041</strain>
    </source>
</reference>
<evidence type="ECO:0000256" key="9">
    <source>
        <dbReference type="PIRNR" id="PIRNR003128"/>
    </source>
</evidence>
<dbReference type="GO" id="GO:0006281">
    <property type="term" value="P:DNA repair"/>
    <property type="evidence" value="ECO:0007669"/>
    <property type="project" value="UniProtKB-KW"/>
</dbReference>
<dbReference type="CDD" id="cd03241">
    <property type="entry name" value="ABC_RecN"/>
    <property type="match status" value="2"/>
</dbReference>
<dbReference type="AlphaFoldDB" id="A0A0H4QFI2"/>
<dbReference type="InterPro" id="IPR003395">
    <property type="entry name" value="RecF/RecN/SMC_N"/>
</dbReference>
<dbReference type="FunFam" id="3.40.50.300:FF:000356">
    <property type="entry name" value="DNA repair protein RecN"/>
    <property type="match status" value="1"/>
</dbReference>
<dbReference type="GO" id="GO:0006310">
    <property type="term" value="P:DNA recombination"/>
    <property type="evidence" value="ECO:0007669"/>
    <property type="project" value="InterPro"/>
</dbReference>
<dbReference type="Pfam" id="PF02463">
    <property type="entry name" value="SMC_N"/>
    <property type="match status" value="1"/>
</dbReference>
<dbReference type="GO" id="GO:0005524">
    <property type="term" value="F:ATP binding"/>
    <property type="evidence" value="ECO:0007669"/>
    <property type="project" value="UniProtKB-KW"/>
</dbReference>
<evidence type="ECO:0000313" key="11">
    <source>
        <dbReference type="EMBL" id="AKP66717.1"/>
    </source>
</evidence>
<dbReference type="PANTHER" id="PTHR11059">
    <property type="entry name" value="DNA REPAIR PROTEIN RECN"/>
    <property type="match status" value="1"/>
</dbReference>
<evidence type="ECO:0000256" key="7">
    <source>
        <dbReference type="ARBA" id="ARBA00023204"/>
    </source>
</evidence>
<dbReference type="InterPro" id="IPR027417">
    <property type="entry name" value="P-loop_NTPase"/>
</dbReference>
<evidence type="ECO:0000256" key="1">
    <source>
        <dbReference type="ARBA" id="ARBA00003618"/>
    </source>
</evidence>
<dbReference type="KEGG" id="lgn:ABM34_03485"/>
<evidence type="ECO:0000313" key="12">
    <source>
        <dbReference type="Proteomes" id="UP000036106"/>
    </source>
</evidence>
<dbReference type="FunFam" id="3.40.50.300:FF:000319">
    <property type="entry name" value="DNA repair protein RecN"/>
    <property type="match status" value="1"/>
</dbReference>
<organism evidence="11 12">
    <name type="scientific">Companilactobacillus ginsenosidimutans</name>
    <dbReference type="NCBI Taxonomy" id="1007676"/>
    <lineage>
        <taxon>Bacteria</taxon>
        <taxon>Bacillati</taxon>
        <taxon>Bacillota</taxon>
        <taxon>Bacilli</taxon>
        <taxon>Lactobacillales</taxon>
        <taxon>Lactobacillaceae</taxon>
        <taxon>Companilactobacillus</taxon>
    </lineage>
</organism>
<dbReference type="RefSeq" id="WP_048703427.1">
    <property type="nucleotide sequence ID" value="NZ_CP012034.1"/>
</dbReference>
<dbReference type="PATRIC" id="fig|1007676.4.peg.719"/>
<keyword evidence="6" id="KW-0067">ATP-binding</keyword>
<proteinExistence type="inferred from homology"/>
<dbReference type="SUPFAM" id="SSF52540">
    <property type="entry name" value="P-loop containing nucleoside triphosphate hydrolases"/>
    <property type="match status" value="2"/>
</dbReference>
<keyword evidence="5 9" id="KW-0227">DNA damage</keyword>
<accession>A0A0H4QFI2</accession>
<dbReference type="GO" id="GO:0009432">
    <property type="term" value="P:SOS response"/>
    <property type="evidence" value="ECO:0007669"/>
    <property type="project" value="TreeGrafter"/>
</dbReference>
<evidence type="ECO:0000256" key="3">
    <source>
        <dbReference type="ARBA" id="ARBA00021315"/>
    </source>
</evidence>
<dbReference type="EMBL" id="CP012034">
    <property type="protein sequence ID" value="AKP66717.1"/>
    <property type="molecule type" value="Genomic_DNA"/>
</dbReference>
<dbReference type="PIRSF" id="PIRSF003128">
    <property type="entry name" value="RecN"/>
    <property type="match status" value="1"/>
</dbReference>
<evidence type="ECO:0000256" key="6">
    <source>
        <dbReference type="ARBA" id="ARBA00022840"/>
    </source>
</evidence>
<evidence type="ECO:0000256" key="4">
    <source>
        <dbReference type="ARBA" id="ARBA00022741"/>
    </source>
</evidence>
<dbReference type="PANTHER" id="PTHR11059:SF0">
    <property type="entry name" value="DNA REPAIR PROTEIN RECN"/>
    <property type="match status" value="1"/>
</dbReference>
<keyword evidence="4" id="KW-0547">Nucleotide-binding</keyword>